<feature type="compositionally biased region" description="Basic and acidic residues" evidence="12">
    <location>
        <begin position="383"/>
        <end position="397"/>
    </location>
</feature>
<feature type="domain" description="C2H2-type" evidence="13">
    <location>
        <begin position="738"/>
        <end position="765"/>
    </location>
</feature>
<feature type="compositionally biased region" description="Polar residues" evidence="12">
    <location>
        <begin position="335"/>
        <end position="344"/>
    </location>
</feature>
<reference evidence="14" key="2">
    <citation type="submission" date="2025-09" db="UniProtKB">
        <authorList>
            <consortium name="Ensembl"/>
        </authorList>
    </citation>
    <scope>IDENTIFICATION</scope>
</reference>
<feature type="domain" description="C2H2-type" evidence="13">
    <location>
        <begin position="623"/>
        <end position="645"/>
    </location>
</feature>
<keyword evidence="6" id="KW-0862">Zinc</keyword>
<evidence type="ECO:0000256" key="12">
    <source>
        <dbReference type="SAM" id="MobiDB-lite"/>
    </source>
</evidence>
<keyword evidence="4" id="KW-0677">Repeat</keyword>
<organism evidence="14 15">
    <name type="scientific">Monopterus albus</name>
    <name type="common">Swamp eel</name>
    <dbReference type="NCBI Taxonomy" id="43700"/>
    <lineage>
        <taxon>Eukaryota</taxon>
        <taxon>Metazoa</taxon>
        <taxon>Chordata</taxon>
        <taxon>Craniata</taxon>
        <taxon>Vertebrata</taxon>
        <taxon>Euteleostomi</taxon>
        <taxon>Actinopterygii</taxon>
        <taxon>Neopterygii</taxon>
        <taxon>Teleostei</taxon>
        <taxon>Neoteleostei</taxon>
        <taxon>Acanthomorphata</taxon>
        <taxon>Anabantaria</taxon>
        <taxon>Synbranchiformes</taxon>
        <taxon>Synbranchidae</taxon>
        <taxon>Monopterus</taxon>
    </lineage>
</organism>
<evidence type="ECO:0000256" key="5">
    <source>
        <dbReference type="ARBA" id="ARBA00022771"/>
    </source>
</evidence>
<feature type="domain" description="C2H2-type" evidence="13">
    <location>
        <begin position="594"/>
        <end position="621"/>
    </location>
</feature>
<feature type="compositionally biased region" description="Polar residues" evidence="12">
    <location>
        <begin position="313"/>
        <end position="322"/>
    </location>
</feature>
<dbReference type="SMART" id="SM00355">
    <property type="entry name" value="ZnF_C2H2"/>
    <property type="match status" value="12"/>
</dbReference>
<feature type="compositionally biased region" description="Basic and acidic residues" evidence="12">
    <location>
        <begin position="150"/>
        <end position="170"/>
    </location>
</feature>
<feature type="region of interest" description="Disordered" evidence="12">
    <location>
        <begin position="95"/>
        <end position="173"/>
    </location>
</feature>
<evidence type="ECO:0000313" key="14">
    <source>
        <dbReference type="Ensembl" id="ENSMALP00000010142.1"/>
    </source>
</evidence>
<dbReference type="Proteomes" id="UP000261600">
    <property type="component" value="Unplaced"/>
</dbReference>
<comment type="similarity">
    <text evidence="2">Belongs to the krueppel C2H2-type zinc-finger protein family.</text>
</comment>
<evidence type="ECO:0000259" key="13">
    <source>
        <dbReference type="PROSITE" id="PS50157"/>
    </source>
</evidence>
<feature type="domain" description="C2H2-type" evidence="13">
    <location>
        <begin position="538"/>
        <end position="565"/>
    </location>
</feature>
<dbReference type="AlphaFoldDB" id="A0A3Q3J9I0"/>
<proteinExistence type="inferred from homology"/>
<evidence type="ECO:0000256" key="3">
    <source>
        <dbReference type="ARBA" id="ARBA00022723"/>
    </source>
</evidence>
<dbReference type="FunFam" id="3.30.160.60:FF:000100">
    <property type="entry name" value="Zinc finger 45-like"/>
    <property type="match status" value="1"/>
</dbReference>
<dbReference type="FunFam" id="3.30.160.60:FF:001443">
    <property type="entry name" value="Zinc finger protein 668"/>
    <property type="match status" value="1"/>
</dbReference>
<dbReference type="PROSITE" id="PS50157">
    <property type="entry name" value="ZINC_FINGER_C2H2_2"/>
    <property type="match status" value="10"/>
</dbReference>
<evidence type="ECO:0000256" key="8">
    <source>
        <dbReference type="ARBA" id="ARBA00023125"/>
    </source>
</evidence>
<dbReference type="GO" id="GO:0003690">
    <property type="term" value="F:double-stranded DNA binding"/>
    <property type="evidence" value="ECO:0007669"/>
    <property type="project" value="UniProtKB-ARBA"/>
</dbReference>
<feature type="compositionally biased region" description="Basic and acidic residues" evidence="12">
    <location>
        <begin position="95"/>
        <end position="106"/>
    </location>
</feature>
<dbReference type="PANTHER" id="PTHR24379:SF121">
    <property type="entry name" value="C2H2-TYPE DOMAIN-CONTAINING PROTEIN"/>
    <property type="match status" value="1"/>
</dbReference>
<dbReference type="PANTHER" id="PTHR24379">
    <property type="entry name" value="KRAB AND ZINC FINGER DOMAIN-CONTAINING"/>
    <property type="match status" value="1"/>
</dbReference>
<evidence type="ECO:0000256" key="11">
    <source>
        <dbReference type="PROSITE-ProRule" id="PRU00042"/>
    </source>
</evidence>
<keyword evidence="3" id="KW-0479">Metal-binding</keyword>
<evidence type="ECO:0000256" key="7">
    <source>
        <dbReference type="ARBA" id="ARBA00023015"/>
    </source>
</evidence>
<feature type="compositionally biased region" description="Acidic residues" evidence="12">
    <location>
        <begin position="372"/>
        <end position="382"/>
    </location>
</feature>
<dbReference type="Pfam" id="PF00096">
    <property type="entry name" value="zf-C2H2"/>
    <property type="match status" value="5"/>
</dbReference>
<evidence type="ECO:0000313" key="15">
    <source>
        <dbReference type="Proteomes" id="UP000261600"/>
    </source>
</evidence>
<feature type="domain" description="C2H2-type" evidence="13">
    <location>
        <begin position="511"/>
        <end position="538"/>
    </location>
</feature>
<dbReference type="FunFam" id="3.30.160.60:FF:001480">
    <property type="entry name" value="Si:cabz01071911.3"/>
    <property type="match status" value="1"/>
</dbReference>
<feature type="domain" description="C2H2-type" evidence="13">
    <location>
        <begin position="710"/>
        <end position="737"/>
    </location>
</feature>
<dbReference type="PROSITE" id="PS00028">
    <property type="entry name" value="ZINC_FINGER_C2H2_1"/>
    <property type="match status" value="11"/>
</dbReference>
<dbReference type="GO" id="GO:0005634">
    <property type="term" value="C:nucleus"/>
    <property type="evidence" value="ECO:0007669"/>
    <property type="project" value="UniProtKB-SubCell"/>
</dbReference>
<feature type="domain" description="C2H2-type" evidence="13">
    <location>
        <begin position="483"/>
        <end position="510"/>
    </location>
</feature>
<dbReference type="Ensembl" id="ENSMALT00000010359.1">
    <property type="protein sequence ID" value="ENSMALP00000010142.1"/>
    <property type="gene ID" value="ENSMALG00000007215.1"/>
</dbReference>
<protein>
    <recommendedName>
        <fullName evidence="13">C2H2-type domain-containing protein</fullName>
    </recommendedName>
</protein>
<dbReference type="FunFam" id="3.30.160.60:FF:000446">
    <property type="entry name" value="Zinc finger protein"/>
    <property type="match status" value="3"/>
</dbReference>
<sequence length="765" mass="85907">MWGIFSVSVFKKYRPQELQCPCGLQEVDFLVLLRSTFPQLAADKPFDVFTTDHSRKLQPLKAETLTPEEIYRTIRSAGNSALYIRPKVVPHLFAEEARSNEGRKQDDSDEGLTESKTDSLSSNTRRKRSARRLFLPSSAGSATDSEEEADEKRKDGGDGDWRPAEGDKPWEQNSSKLKIKTKCSVKLRVCLLEDSKISVLSNSVFKKYRPQELQCPCGLQEVDFLVLLRSTFPQLAPDKPFDAFTTDHSRKLQPLKAETLTPEEIYRTIRSAGNSALYIQPKAGEELQASGQRELVQRKDDATTDSPSASTSVMASDETSSPDPHKRENMVDVLSHSSMSQQEVMETEEADDDAGISEPSDDVQACSFTADSEGDNGDEEEAEKMNGRDDGDWKPDGADEELEESRVKSMVTRKRTQSSTKVLTEQSVVSCKVCGALYKSKNAVSKHAWSHADDPERLCGVCGERSESPEELRLHLQTHLKTHSCNTCGKSFIGINAFMEHRAGHTGHKPYKCNVCNKAFLLKSKLAAHQKFHLGGKHKCHVCQKSFGCEVELKLHSSVHTGVKLYSCSVCGKSLSGLRALSHHMLTHSGEKRYGCQVCGKRFRLLYHLRGHKKIHTVREKPYLCDVCCKTFHTNSTLKAHMKIHNTACRERLHTCSKCGKGFMSQVGLLTHMKLHSEERPHSCPECGQSFKTKSNLKKHLILHSGDKQFVCSVCGKAWFHQEHLKVHMRTHNGERPFQCTLCDKAFTQSHCLKTHMKSHQGGQR</sequence>
<keyword evidence="8" id="KW-0238">DNA-binding</keyword>
<evidence type="ECO:0000256" key="9">
    <source>
        <dbReference type="ARBA" id="ARBA00023163"/>
    </source>
</evidence>
<keyword evidence="9" id="KW-0804">Transcription</keyword>
<feature type="region of interest" description="Disordered" evidence="12">
    <location>
        <begin position="288"/>
        <end position="415"/>
    </location>
</feature>
<feature type="compositionally biased region" description="Acidic residues" evidence="12">
    <location>
        <begin position="345"/>
        <end position="361"/>
    </location>
</feature>
<keyword evidence="5 11" id="KW-0863">Zinc-finger</keyword>
<reference evidence="14" key="1">
    <citation type="submission" date="2025-08" db="UniProtKB">
        <authorList>
            <consortium name="Ensembl"/>
        </authorList>
    </citation>
    <scope>IDENTIFICATION</scope>
</reference>
<dbReference type="FunFam" id="3.30.160.60:FF:000608">
    <property type="entry name" value="zinc finger protein 286A isoform X1"/>
    <property type="match status" value="1"/>
</dbReference>
<keyword evidence="15" id="KW-1185">Reference proteome</keyword>
<dbReference type="GO" id="GO:0008270">
    <property type="term" value="F:zinc ion binding"/>
    <property type="evidence" value="ECO:0007669"/>
    <property type="project" value="UniProtKB-KW"/>
</dbReference>
<keyword evidence="7" id="KW-0805">Transcription regulation</keyword>
<evidence type="ECO:0000256" key="2">
    <source>
        <dbReference type="ARBA" id="ARBA00006991"/>
    </source>
</evidence>
<accession>A0A3Q3J9I0</accession>
<dbReference type="SUPFAM" id="SSF57667">
    <property type="entry name" value="beta-beta-alpha zinc fingers"/>
    <property type="match status" value="7"/>
</dbReference>
<dbReference type="InterPro" id="IPR036236">
    <property type="entry name" value="Znf_C2H2_sf"/>
</dbReference>
<evidence type="ECO:0000256" key="6">
    <source>
        <dbReference type="ARBA" id="ARBA00022833"/>
    </source>
</evidence>
<evidence type="ECO:0000256" key="4">
    <source>
        <dbReference type="ARBA" id="ARBA00022737"/>
    </source>
</evidence>
<name>A0A3Q3J9I0_MONAL</name>
<dbReference type="Pfam" id="PF13912">
    <property type="entry name" value="zf-C2H2_6"/>
    <property type="match status" value="1"/>
</dbReference>
<keyword evidence="10" id="KW-0539">Nucleus</keyword>
<feature type="domain" description="C2H2-type" evidence="13">
    <location>
        <begin position="682"/>
        <end position="709"/>
    </location>
</feature>
<evidence type="ECO:0000256" key="1">
    <source>
        <dbReference type="ARBA" id="ARBA00004123"/>
    </source>
</evidence>
<feature type="domain" description="C2H2-type" evidence="13">
    <location>
        <begin position="566"/>
        <end position="593"/>
    </location>
</feature>
<dbReference type="InterPro" id="IPR013087">
    <property type="entry name" value="Znf_C2H2_type"/>
</dbReference>
<evidence type="ECO:0000256" key="10">
    <source>
        <dbReference type="ARBA" id="ARBA00023242"/>
    </source>
</evidence>
<comment type="subcellular location">
    <subcellularLocation>
        <location evidence="1">Nucleus</location>
    </subcellularLocation>
</comment>
<feature type="domain" description="C2H2-type" evidence="13">
    <location>
        <begin position="654"/>
        <end position="681"/>
    </location>
</feature>
<dbReference type="FunFam" id="3.30.160.60:FF:001370">
    <property type="entry name" value="Zinc finger protein"/>
    <property type="match status" value="1"/>
</dbReference>
<dbReference type="Gene3D" id="3.30.160.60">
    <property type="entry name" value="Classic Zinc Finger"/>
    <property type="match status" value="10"/>
</dbReference>